<keyword evidence="2" id="KW-1185">Reference proteome</keyword>
<dbReference type="EMBL" id="SJPT01000014">
    <property type="protein sequence ID" value="TWU17231.1"/>
    <property type="molecule type" value="Genomic_DNA"/>
</dbReference>
<protein>
    <submittedName>
        <fullName evidence="1">Uncharacterized protein</fullName>
    </submittedName>
</protein>
<comment type="caution">
    <text evidence="1">The sequence shown here is derived from an EMBL/GenBank/DDBJ whole genome shotgun (WGS) entry which is preliminary data.</text>
</comment>
<dbReference type="AlphaFoldDB" id="A0A5C6C0R9"/>
<evidence type="ECO:0000313" key="2">
    <source>
        <dbReference type="Proteomes" id="UP000316304"/>
    </source>
</evidence>
<proteinExistence type="predicted"/>
<evidence type="ECO:0000313" key="1">
    <source>
        <dbReference type="EMBL" id="TWU17231.1"/>
    </source>
</evidence>
<dbReference type="Proteomes" id="UP000316304">
    <property type="component" value="Unassembled WGS sequence"/>
</dbReference>
<sequence length="170" mass="18739">MAIDIIKRRCAIPPLPAAATPCNKPTLTNIRAEASEEGGVGKVWWEAPFVHCCIDLAWQCGIGALFNHPNSVLATCQATSKGGNHAMNAFSRHLHWRFNGPPRACFIDRRLHARPAFYAVASQGTSPFHRRSHCNLPNWDAVQSTILAIGQESSPARCPSLQHWPRAQRA</sequence>
<organism evidence="1 2">
    <name type="scientific">Novipirellula galeiformis</name>
    <dbReference type="NCBI Taxonomy" id="2528004"/>
    <lineage>
        <taxon>Bacteria</taxon>
        <taxon>Pseudomonadati</taxon>
        <taxon>Planctomycetota</taxon>
        <taxon>Planctomycetia</taxon>
        <taxon>Pirellulales</taxon>
        <taxon>Pirellulaceae</taxon>
        <taxon>Novipirellula</taxon>
    </lineage>
</organism>
<reference evidence="1 2" key="1">
    <citation type="submission" date="2019-02" db="EMBL/GenBank/DDBJ databases">
        <title>Deep-cultivation of Planctomycetes and their phenomic and genomic characterization uncovers novel biology.</title>
        <authorList>
            <person name="Wiegand S."/>
            <person name="Jogler M."/>
            <person name="Boedeker C."/>
            <person name="Pinto D."/>
            <person name="Vollmers J."/>
            <person name="Rivas-Marin E."/>
            <person name="Kohn T."/>
            <person name="Peeters S.H."/>
            <person name="Heuer A."/>
            <person name="Rast P."/>
            <person name="Oberbeckmann S."/>
            <person name="Bunk B."/>
            <person name="Jeske O."/>
            <person name="Meyerdierks A."/>
            <person name="Storesund J.E."/>
            <person name="Kallscheuer N."/>
            <person name="Luecker S."/>
            <person name="Lage O.M."/>
            <person name="Pohl T."/>
            <person name="Merkel B.J."/>
            <person name="Hornburger P."/>
            <person name="Mueller R.-W."/>
            <person name="Bruemmer F."/>
            <person name="Labrenz M."/>
            <person name="Spormann A.M."/>
            <person name="Op Den Camp H."/>
            <person name="Overmann J."/>
            <person name="Amann R."/>
            <person name="Jetten M.S.M."/>
            <person name="Mascher T."/>
            <person name="Medema M.H."/>
            <person name="Devos D.P."/>
            <person name="Kaster A.-K."/>
            <person name="Ovreas L."/>
            <person name="Rohde M."/>
            <person name="Galperin M.Y."/>
            <person name="Jogler C."/>
        </authorList>
    </citation>
    <scope>NUCLEOTIDE SEQUENCE [LARGE SCALE GENOMIC DNA]</scope>
    <source>
        <strain evidence="1 2">Pla52o</strain>
    </source>
</reference>
<name>A0A5C6C0R9_9BACT</name>
<gene>
    <name evidence="1" type="ORF">Pla52o_54060</name>
</gene>
<accession>A0A5C6C0R9</accession>